<feature type="transmembrane region" description="Helical" evidence="6">
    <location>
        <begin position="58"/>
        <end position="82"/>
    </location>
</feature>
<dbReference type="Proteomes" id="UP001162131">
    <property type="component" value="Unassembled WGS sequence"/>
</dbReference>
<comment type="similarity">
    <text evidence="2">Belongs to the TMEM39 family.</text>
</comment>
<feature type="transmembrane region" description="Helical" evidence="6">
    <location>
        <begin position="94"/>
        <end position="113"/>
    </location>
</feature>
<comment type="subcellular location">
    <subcellularLocation>
        <location evidence="1">Membrane</location>
        <topology evidence="1">Multi-pass membrane protein</topology>
    </subcellularLocation>
</comment>
<dbReference type="PANTHER" id="PTHR12995:SF4">
    <property type="entry name" value="FI21814P1"/>
    <property type="match status" value="1"/>
</dbReference>
<comment type="caution">
    <text evidence="7">The sequence shown here is derived from an EMBL/GenBank/DDBJ whole genome shotgun (WGS) entry which is preliminary data.</text>
</comment>
<dbReference type="EMBL" id="CAJZBQ010000053">
    <property type="protein sequence ID" value="CAG9331230.1"/>
    <property type="molecule type" value="Genomic_DNA"/>
</dbReference>
<feature type="transmembrane region" description="Helical" evidence="6">
    <location>
        <begin position="29"/>
        <end position="52"/>
    </location>
</feature>
<feature type="transmembrane region" description="Helical" evidence="6">
    <location>
        <begin position="184"/>
        <end position="208"/>
    </location>
</feature>
<keyword evidence="5 6" id="KW-0472">Membrane</keyword>
<dbReference type="GO" id="GO:0016020">
    <property type="term" value="C:membrane"/>
    <property type="evidence" value="ECO:0007669"/>
    <property type="project" value="UniProtKB-SubCell"/>
</dbReference>
<evidence type="ECO:0000256" key="2">
    <source>
        <dbReference type="ARBA" id="ARBA00010737"/>
    </source>
</evidence>
<organism evidence="7 8">
    <name type="scientific">Blepharisma stoltei</name>
    <dbReference type="NCBI Taxonomy" id="1481888"/>
    <lineage>
        <taxon>Eukaryota</taxon>
        <taxon>Sar</taxon>
        <taxon>Alveolata</taxon>
        <taxon>Ciliophora</taxon>
        <taxon>Postciliodesmatophora</taxon>
        <taxon>Heterotrichea</taxon>
        <taxon>Heterotrichida</taxon>
        <taxon>Blepharismidae</taxon>
        <taxon>Blepharisma</taxon>
    </lineage>
</organism>
<keyword evidence="4 6" id="KW-1133">Transmembrane helix</keyword>
<evidence type="ECO:0008006" key="9">
    <source>
        <dbReference type="Google" id="ProtNLM"/>
    </source>
</evidence>
<accession>A0AAU9JWL4</accession>
<name>A0AAU9JWL4_9CILI</name>
<dbReference type="Pfam" id="PF10271">
    <property type="entry name" value="Tmp39"/>
    <property type="match status" value="1"/>
</dbReference>
<evidence type="ECO:0000256" key="6">
    <source>
        <dbReference type="SAM" id="Phobius"/>
    </source>
</evidence>
<evidence type="ECO:0000313" key="8">
    <source>
        <dbReference type="Proteomes" id="UP001162131"/>
    </source>
</evidence>
<dbReference type="InterPro" id="IPR019397">
    <property type="entry name" value="Uncharacterised_TMEM39"/>
</dbReference>
<evidence type="ECO:0000256" key="3">
    <source>
        <dbReference type="ARBA" id="ARBA00022692"/>
    </source>
</evidence>
<reference evidence="7" key="1">
    <citation type="submission" date="2021-09" db="EMBL/GenBank/DDBJ databases">
        <authorList>
            <consortium name="AG Swart"/>
            <person name="Singh M."/>
            <person name="Singh A."/>
            <person name="Seah K."/>
            <person name="Emmerich C."/>
        </authorList>
    </citation>
    <scope>NUCLEOTIDE SEQUENCE</scope>
    <source>
        <strain evidence="7">ATCC30299</strain>
    </source>
</reference>
<dbReference type="PANTHER" id="PTHR12995">
    <property type="entry name" value="FI21814P1"/>
    <property type="match status" value="1"/>
</dbReference>
<evidence type="ECO:0000256" key="1">
    <source>
        <dbReference type="ARBA" id="ARBA00004141"/>
    </source>
</evidence>
<keyword evidence="8" id="KW-1185">Reference proteome</keyword>
<sequence length="346" mass="40414">MKSKERKTINLDALKATLDGINAKKDSKLYFELECTIMIFIHMMNINIALYGTSYYNYNFALLSFNTFFLSRRFIQALYMYLYLRDPLKRSLKFLGLTFIGISYTVTIVHSIAMLFFELSYSLLLNLVCPFIAYLYFSQGSAKSRYSEGCSDCFYSLQQILLHTLEAMYCAGYLPYKFLPSHGFIVYTAAYLNAMSTLTFVTFLLYLVELMRKRSVELNFYAISLGDWTQARYEGQAEEWSHDKNYSKGQIVFYKGEYWKAVGMFNSCEPGKNETYFLSHFFQDPLKTFYRIILIEAFFIALQLWVLTALSFHPTYVISLASLLYILLRTVYCFRKLSVPKLNISS</sequence>
<protein>
    <recommendedName>
        <fullName evidence="9">Odorant receptor</fullName>
    </recommendedName>
</protein>
<dbReference type="AlphaFoldDB" id="A0AAU9JWL4"/>
<evidence type="ECO:0000313" key="7">
    <source>
        <dbReference type="EMBL" id="CAG9331230.1"/>
    </source>
</evidence>
<feature type="transmembrane region" description="Helical" evidence="6">
    <location>
        <begin position="289"/>
        <end position="310"/>
    </location>
</feature>
<keyword evidence="3 6" id="KW-0812">Transmembrane</keyword>
<feature type="transmembrane region" description="Helical" evidence="6">
    <location>
        <begin position="316"/>
        <end position="334"/>
    </location>
</feature>
<evidence type="ECO:0000256" key="4">
    <source>
        <dbReference type="ARBA" id="ARBA00022989"/>
    </source>
</evidence>
<proteinExistence type="inferred from homology"/>
<evidence type="ECO:0000256" key="5">
    <source>
        <dbReference type="ARBA" id="ARBA00023136"/>
    </source>
</evidence>
<gene>
    <name evidence="7" type="ORF">BSTOLATCC_MIC53306</name>
</gene>